<comment type="similarity">
    <text evidence="1 9">Belongs to the GTP-binding SRP family. SRP54 subfamily.</text>
</comment>
<feature type="compositionally biased region" description="Basic residues" evidence="10">
    <location>
        <begin position="507"/>
        <end position="519"/>
    </location>
</feature>
<evidence type="ECO:0000313" key="14">
    <source>
        <dbReference type="EMBL" id="MFC0081632.1"/>
    </source>
</evidence>
<comment type="caution">
    <text evidence="14">The sequence shown here is derived from an EMBL/GenBank/DDBJ whole genome shotgun (WGS) entry which is preliminary data.</text>
</comment>
<dbReference type="InterPro" id="IPR042101">
    <property type="entry name" value="SRP54_N_sf"/>
</dbReference>
<evidence type="ECO:0000259" key="13">
    <source>
        <dbReference type="SMART" id="SM00963"/>
    </source>
</evidence>
<keyword evidence="4 9" id="KW-0694">RNA-binding</keyword>
<proteinExistence type="inferred from homology"/>
<comment type="subunit">
    <text evidence="9">Part of the signal recognition particle protein translocation system, which is composed of SRP and FtsY.</text>
</comment>
<dbReference type="Gene3D" id="1.20.120.140">
    <property type="entry name" value="Signal recognition particle SRP54, nucleotide-binding domain"/>
    <property type="match status" value="1"/>
</dbReference>
<keyword evidence="15" id="KW-1185">Reference proteome</keyword>
<dbReference type="NCBIfam" id="TIGR00959">
    <property type="entry name" value="ffh"/>
    <property type="match status" value="1"/>
</dbReference>
<feature type="binding site" evidence="9">
    <location>
        <begin position="187"/>
        <end position="191"/>
    </location>
    <ligand>
        <name>GTP</name>
        <dbReference type="ChEBI" id="CHEBI:37565"/>
    </ligand>
</feature>
<dbReference type="Proteomes" id="UP001589788">
    <property type="component" value="Unassembled WGS sequence"/>
</dbReference>
<dbReference type="Pfam" id="PF02978">
    <property type="entry name" value="SRP_SPB"/>
    <property type="match status" value="1"/>
</dbReference>
<evidence type="ECO:0000313" key="15">
    <source>
        <dbReference type="Proteomes" id="UP001589788"/>
    </source>
</evidence>
<evidence type="ECO:0000256" key="4">
    <source>
        <dbReference type="ARBA" id="ARBA00022884"/>
    </source>
</evidence>
<comment type="domain">
    <text evidence="9">Composed of three domains: the N-terminal N domain, which is responsible for interactions with the ribosome, the central G domain, which binds GTP, and the C-terminal M domain, which binds the RNA and the signal sequence of the RNC.</text>
</comment>
<dbReference type="EMBL" id="JBHLYQ010000040">
    <property type="protein sequence ID" value="MFC0081632.1"/>
    <property type="molecule type" value="Genomic_DNA"/>
</dbReference>
<evidence type="ECO:0000256" key="1">
    <source>
        <dbReference type="ARBA" id="ARBA00005450"/>
    </source>
</evidence>
<feature type="region of interest" description="Disordered" evidence="10">
    <location>
        <begin position="486"/>
        <end position="527"/>
    </location>
</feature>
<comment type="subcellular location">
    <subcellularLocation>
        <location evidence="9">Cytoplasm</location>
    </subcellularLocation>
    <text evidence="9">The SRP-RNC complex is targeted to the cytoplasmic membrane.</text>
</comment>
<dbReference type="CDD" id="cd18539">
    <property type="entry name" value="SRP_G"/>
    <property type="match status" value="1"/>
</dbReference>
<keyword evidence="2 9" id="KW-0547">Nucleotide-binding</keyword>
<evidence type="ECO:0000256" key="7">
    <source>
        <dbReference type="ARBA" id="ARBA00023274"/>
    </source>
</evidence>
<keyword evidence="9" id="KW-0963">Cytoplasm</keyword>
<feature type="binding site" evidence="9">
    <location>
        <begin position="245"/>
        <end position="248"/>
    </location>
    <ligand>
        <name>GTP</name>
        <dbReference type="ChEBI" id="CHEBI:37565"/>
    </ligand>
</feature>
<dbReference type="InterPro" id="IPR036891">
    <property type="entry name" value="Signal_recog_part_SRP54_M_sf"/>
</dbReference>
<dbReference type="InterPro" id="IPR004780">
    <property type="entry name" value="SRP"/>
</dbReference>
<dbReference type="Pfam" id="PF02881">
    <property type="entry name" value="SRP54_N"/>
    <property type="match status" value="1"/>
</dbReference>
<evidence type="ECO:0000259" key="12">
    <source>
        <dbReference type="SMART" id="SM00962"/>
    </source>
</evidence>
<feature type="region of interest" description="Disordered" evidence="10">
    <location>
        <begin position="446"/>
        <end position="468"/>
    </location>
</feature>
<feature type="compositionally biased region" description="Gly residues" evidence="10">
    <location>
        <begin position="496"/>
        <end position="506"/>
    </location>
</feature>
<dbReference type="Gene3D" id="1.10.260.30">
    <property type="entry name" value="Signal recognition particle, SRP54 subunit, M-domain"/>
    <property type="match status" value="1"/>
</dbReference>
<feature type="domain" description="AAA+ ATPase" evidence="11">
    <location>
        <begin position="99"/>
        <end position="249"/>
    </location>
</feature>
<gene>
    <name evidence="9 14" type="primary">ffh</name>
    <name evidence="14" type="ORF">ACFFRE_05665</name>
</gene>
<dbReference type="PANTHER" id="PTHR11564">
    <property type="entry name" value="SIGNAL RECOGNITION PARTICLE 54K PROTEIN SRP54"/>
    <property type="match status" value="1"/>
</dbReference>
<keyword evidence="3 9" id="KW-0378">Hydrolase</keyword>
<dbReference type="InterPro" id="IPR004125">
    <property type="entry name" value="Signal_recog_particle_SRP54_M"/>
</dbReference>
<name>A0ABV6C3S2_9ACTN</name>
<organism evidence="14 15">
    <name type="scientific">Aciditerrimonas ferrireducens</name>
    <dbReference type="NCBI Taxonomy" id="667306"/>
    <lineage>
        <taxon>Bacteria</taxon>
        <taxon>Bacillati</taxon>
        <taxon>Actinomycetota</taxon>
        <taxon>Acidimicrobiia</taxon>
        <taxon>Acidimicrobiales</taxon>
        <taxon>Acidimicrobiaceae</taxon>
        <taxon>Aciditerrimonas</taxon>
    </lineage>
</organism>
<dbReference type="PANTHER" id="PTHR11564:SF5">
    <property type="entry name" value="SIGNAL RECOGNITION PARTICLE SUBUNIT SRP54"/>
    <property type="match status" value="1"/>
</dbReference>
<dbReference type="SMART" id="SM00382">
    <property type="entry name" value="AAA"/>
    <property type="match status" value="1"/>
</dbReference>
<evidence type="ECO:0000256" key="2">
    <source>
        <dbReference type="ARBA" id="ARBA00022741"/>
    </source>
</evidence>
<dbReference type="InterPro" id="IPR000897">
    <property type="entry name" value="SRP54_GTPase_dom"/>
</dbReference>
<keyword evidence="5 9" id="KW-0342">GTP-binding</keyword>
<dbReference type="InterPro" id="IPR022941">
    <property type="entry name" value="SRP54"/>
</dbReference>
<feature type="domain" description="SRP54-type proteins GTP-binding" evidence="12">
    <location>
        <begin position="100"/>
        <end position="293"/>
    </location>
</feature>
<keyword evidence="6 9" id="KW-0733">Signal recognition particle</keyword>
<evidence type="ECO:0000256" key="8">
    <source>
        <dbReference type="ARBA" id="ARBA00048027"/>
    </source>
</evidence>
<evidence type="ECO:0000259" key="11">
    <source>
        <dbReference type="SMART" id="SM00382"/>
    </source>
</evidence>
<reference evidence="14 15" key="1">
    <citation type="submission" date="2024-09" db="EMBL/GenBank/DDBJ databases">
        <authorList>
            <person name="Sun Q."/>
            <person name="Mori K."/>
        </authorList>
    </citation>
    <scope>NUCLEOTIDE SEQUENCE [LARGE SCALE GENOMIC DNA]</scope>
    <source>
        <strain evidence="14 15">JCM 15389</strain>
    </source>
</reference>
<dbReference type="InterPro" id="IPR013822">
    <property type="entry name" value="Signal_recog_particl_SRP54_hlx"/>
</dbReference>
<comment type="function">
    <text evidence="9">Involved in targeting and insertion of nascent membrane proteins into the cytoplasmic membrane. Binds to the hydrophobic signal sequence of the ribosome-nascent chain (RNC) as it emerges from the ribosomes. The SRP-RNC complex is then targeted to the cytoplasmic membrane where it interacts with the SRP receptor FtsY.</text>
</comment>
<feature type="binding site" evidence="9">
    <location>
        <begin position="107"/>
        <end position="114"/>
    </location>
    <ligand>
        <name>GTP</name>
        <dbReference type="ChEBI" id="CHEBI:37565"/>
    </ligand>
</feature>
<evidence type="ECO:0000256" key="5">
    <source>
        <dbReference type="ARBA" id="ARBA00023134"/>
    </source>
</evidence>
<dbReference type="SMART" id="SM00962">
    <property type="entry name" value="SRP54"/>
    <property type="match status" value="1"/>
</dbReference>
<dbReference type="HAMAP" id="MF_00306">
    <property type="entry name" value="SRP54"/>
    <property type="match status" value="1"/>
</dbReference>
<dbReference type="Gene3D" id="3.40.50.300">
    <property type="entry name" value="P-loop containing nucleotide triphosphate hydrolases"/>
    <property type="match status" value="1"/>
</dbReference>
<feature type="domain" description="Signal recognition particle SRP54 helical bundle" evidence="13">
    <location>
        <begin position="1"/>
        <end position="86"/>
    </location>
</feature>
<dbReference type="EC" id="3.6.5.4" evidence="9"/>
<dbReference type="SUPFAM" id="SSF47446">
    <property type="entry name" value="Signal peptide-binding domain"/>
    <property type="match status" value="1"/>
</dbReference>
<dbReference type="Pfam" id="PF00448">
    <property type="entry name" value="SRP54"/>
    <property type="match status" value="1"/>
</dbReference>
<protein>
    <recommendedName>
        <fullName evidence="9">Signal recognition particle protein</fullName>
        <ecNumber evidence="9">3.6.5.4</ecNumber>
    </recommendedName>
    <alternativeName>
        <fullName evidence="9">Fifty-four homolog</fullName>
    </alternativeName>
</protein>
<evidence type="ECO:0000256" key="3">
    <source>
        <dbReference type="ARBA" id="ARBA00022801"/>
    </source>
</evidence>
<evidence type="ECO:0000256" key="6">
    <source>
        <dbReference type="ARBA" id="ARBA00023135"/>
    </source>
</evidence>
<dbReference type="SUPFAM" id="SSF52540">
    <property type="entry name" value="P-loop containing nucleoside triphosphate hydrolases"/>
    <property type="match status" value="1"/>
</dbReference>
<dbReference type="InterPro" id="IPR027417">
    <property type="entry name" value="P-loop_NTPase"/>
</dbReference>
<dbReference type="InterPro" id="IPR003593">
    <property type="entry name" value="AAA+_ATPase"/>
</dbReference>
<dbReference type="RefSeq" id="WP_248108982.1">
    <property type="nucleotide sequence ID" value="NZ_JAKHEX010000023.1"/>
</dbReference>
<sequence>MFDTLSERLEGILGRLRGRGRLSAADVDQALREIRAALLEADVHVRVVRSLVDGVRSQLVGEELARSLSPGQQVVRAVHRELIRALGGESLRLTYASPPPTVILLAGLQGSGKTTTAAKLARWFRQQGHQPLLVGADLQRPAAVEQLRILAEQAQVPFFSQPTDPVQVARAGRQEAERLGRDVVIVDTAGRLAIDAELMDEVRRISEAVDPHYTFLVVDAMTGQDAVGTAEAFHATLTLDGLILTKLDGDARGGAALSVKEVVGKPIAFAATGERLADFDLFHPDRMASRILGMGDVLSLIEQAEREMDRDVALKGATALVEGRFTLEDFLTQLQQVKRLGSLGGLLSLLPGVPKELKQANAAIDDREVARVEAIIRSMTPAERIDPSIIDGSRRQRIARGSGTSTQEVNQLLRQFKEAQQLMRQPGLLAGMLGGRGKLARALQAQGDLPGLPDPGPPTRAGRGGLGGLLSGVGSNLLADGLRAEDPLGATTAGNRTGGAKSGGSKGGKKGKGGKRRGGRVTPKGGR</sequence>
<dbReference type="SMART" id="SM00963">
    <property type="entry name" value="SRP54_N"/>
    <property type="match status" value="1"/>
</dbReference>
<evidence type="ECO:0000256" key="9">
    <source>
        <dbReference type="HAMAP-Rule" id="MF_00306"/>
    </source>
</evidence>
<accession>A0ABV6C3S2</accession>
<keyword evidence="7 9" id="KW-0687">Ribonucleoprotein</keyword>
<comment type="catalytic activity">
    <reaction evidence="8 9">
        <text>GTP + H2O = GDP + phosphate + H(+)</text>
        <dbReference type="Rhea" id="RHEA:19669"/>
        <dbReference type="ChEBI" id="CHEBI:15377"/>
        <dbReference type="ChEBI" id="CHEBI:15378"/>
        <dbReference type="ChEBI" id="CHEBI:37565"/>
        <dbReference type="ChEBI" id="CHEBI:43474"/>
        <dbReference type="ChEBI" id="CHEBI:58189"/>
        <dbReference type="EC" id="3.6.5.4"/>
    </reaction>
</comment>
<evidence type="ECO:0000256" key="10">
    <source>
        <dbReference type="SAM" id="MobiDB-lite"/>
    </source>
</evidence>